<protein>
    <submittedName>
        <fullName evidence="6">SRNA-binding protein</fullName>
    </submittedName>
</protein>
<name>A0ABU2CFZ2_9BURK</name>
<dbReference type="PANTHER" id="PTHR38106">
    <property type="entry name" value="RNA CHAPERONE PROQ"/>
    <property type="match status" value="1"/>
</dbReference>
<evidence type="ECO:0000259" key="5">
    <source>
        <dbReference type="SMART" id="SM00945"/>
    </source>
</evidence>
<dbReference type="SMART" id="SM00945">
    <property type="entry name" value="ProQ"/>
    <property type="match status" value="1"/>
</dbReference>
<evidence type="ECO:0000313" key="7">
    <source>
        <dbReference type="Proteomes" id="UP001180487"/>
    </source>
</evidence>
<evidence type="ECO:0000256" key="2">
    <source>
        <dbReference type="ARBA" id="ARBA00022884"/>
    </source>
</evidence>
<dbReference type="InterPro" id="IPR036442">
    <property type="entry name" value="ProQ/FinO_sf"/>
</dbReference>
<feature type="domain" description="ProQ/FinO" evidence="5">
    <location>
        <begin position="23"/>
        <end position="133"/>
    </location>
</feature>
<dbReference type="EMBL" id="JAVDXT010000007">
    <property type="protein sequence ID" value="MDR7380251.1"/>
    <property type="molecule type" value="Genomic_DNA"/>
</dbReference>
<dbReference type="InterPro" id="IPR023529">
    <property type="entry name" value="ProQ"/>
</dbReference>
<evidence type="ECO:0000256" key="3">
    <source>
        <dbReference type="ARBA" id="ARBA00023186"/>
    </source>
</evidence>
<reference evidence="6 7" key="1">
    <citation type="submission" date="2023-07" db="EMBL/GenBank/DDBJ databases">
        <title>Sorghum-associated microbial communities from plants grown in Nebraska, USA.</title>
        <authorList>
            <person name="Schachtman D."/>
        </authorList>
    </citation>
    <scope>NUCLEOTIDE SEQUENCE [LARGE SCALE GENOMIC DNA]</scope>
    <source>
        <strain evidence="6 7">BE313</strain>
    </source>
</reference>
<keyword evidence="3" id="KW-0143">Chaperone</keyword>
<keyword evidence="1" id="KW-0963">Cytoplasm</keyword>
<evidence type="ECO:0000256" key="4">
    <source>
        <dbReference type="SAM" id="MobiDB-lite"/>
    </source>
</evidence>
<accession>A0ABU2CFZ2</accession>
<dbReference type="SUPFAM" id="SSF48657">
    <property type="entry name" value="FinO-like"/>
    <property type="match status" value="1"/>
</dbReference>
<sequence>MTSSPATPTAPAPRRTAKPARAPQTREIHPLLPKLRELYPKVFGAQALPLKLGVFHELVANHPDLLEAKALREALGQHTRSTRYLEQVAMGVPRHDLQGNPVEELAPEHVHQAIMEVVRRDRAGQSAASQAKLRMRLRNAFEASGLSRGEYAELVKPPLEAWNALLDHAYAEHGAVAAKREALLKAFEASGQTLAQFADMYGMDVDTAEDALVRAKQERASKSTA</sequence>
<evidence type="ECO:0000313" key="6">
    <source>
        <dbReference type="EMBL" id="MDR7380251.1"/>
    </source>
</evidence>
<proteinExistence type="predicted"/>
<organism evidence="6 7">
    <name type="scientific">Rhodoferax ferrireducens</name>
    <dbReference type="NCBI Taxonomy" id="192843"/>
    <lineage>
        <taxon>Bacteria</taxon>
        <taxon>Pseudomonadati</taxon>
        <taxon>Pseudomonadota</taxon>
        <taxon>Betaproteobacteria</taxon>
        <taxon>Burkholderiales</taxon>
        <taxon>Comamonadaceae</taxon>
        <taxon>Rhodoferax</taxon>
    </lineage>
</organism>
<gene>
    <name evidence="6" type="ORF">J2X19_004953</name>
</gene>
<feature type="region of interest" description="Disordered" evidence="4">
    <location>
        <begin position="1"/>
        <end position="25"/>
    </location>
</feature>
<dbReference type="InterPro" id="IPR016103">
    <property type="entry name" value="ProQ/FinO"/>
</dbReference>
<dbReference type="PANTHER" id="PTHR38106:SF1">
    <property type="entry name" value="RNA CHAPERONE PROQ"/>
    <property type="match status" value="1"/>
</dbReference>
<evidence type="ECO:0000256" key="1">
    <source>
        <dbReference type="ARBA" id="ARBA00022490"/>
    </source>
</evidence>
<feature type="compositionally biased region" description="Low complexity" evidence="4">
    <location>
        <begin position="1"/>
        <end position="23"/>
    </location>
</feature>
<comment type="caution">
    <text evidence="6">The sequence shown here is derived from an EMBL/GenBank/DDBJ whole genome shotgun (WGS) entry which is preliminary data.</text>
</comment>
<dbReference type="Proteomes" id="UP001180487">
    <property type="component" value="Unassembled WGS sequence"/>
</dbReference>
<keyword evidence="2" id="KW-0694">RNA-binding</keyword>
<keyword evidence="7" id="KW-1185">Reference proteome</keyword>
<dbReference type="Gene3D" id="1.10.1710.10">
    <property type="entry name" value="ProQ/FinO domain"/>
    <property type="match status" value="1"/>
</dbReference>
<dbReference type="Pfam" id="PF04352">
    <property type="entry name" value="ProQ"/>
    <property type="match status" value="1"/>
</dbReference>
<dbReference type="RefSeq" id="WP_310377124.1">
    <property type="nucleotide sequence ID" value="NZ_JAVDXT010000007.1"/>
</dbReference>